<dbReference type="EMBL" id="JACASE010000011">
    <property type="protein sequence ID" value="KAF6427794.1"/>
    <property type="molecule type" value="Genomic_DNA"/>
</dbReference>
<keyword evidence="2" id="KW-1185">Reference proteome</keyword>
<dbReference type="AlphaFoldDB" id="A0A7J8DX77"/>
<sequence length="138" mass="14805">MFAFFMRNVLEELSSGFKERIFLPEETPDFAEEEPHLGFTLLDLTLKYVGFRRGDGEAAVISPRVGTACTSFTPGSLAIGRADIEVSRGPRPFLGTPGRASFPPGPWPASGGHPHSSSILGVSISLILILHRGLSAPL</sequence>
<gene>
    <name evidence="1" type="ORF">HJG63_008283</name>
</gene>
<proteinExistence type="predicted"/>
<protein>
    <submittedName>
        <fullName evidence="1">Uncharacterized protein</fullName>
    </submittedName>
</protein>
<organism evidence="1 2">
    <name type="scientific">Rousettus aegyptiacus</name>
    <name type="common">Egyptian fruit bat</name>
    <name type="synonym">Pteropus aegyptiacus</name>
    <dbReference type="NCBI Taxonomy" id="9407"/>
    <lineage>
        <taxon>Eukaryota</taxon>
        <taxon>Metazoa</taxon>
        <taxon>Chordata</taxon>
        <taxon>Craniata</taxon>
        <taxon>Vertebrata</taxon>
        <taxon>Euteleostomi</taxon>
        <taxon>Mammalia</taxon>
        <taxon>Eutheria</taxon>
        <taxon>Laurasiatheria</taxon>
        <taxon>Chiroptera</taxon>
        <taxon>Yinpterochiroptera</taxon>
        <taxon>Pteropodoidea</taxon>
        <taxon>Pteropodidae</taxon>
        <taxon>Rousettinae</taxon>
        <taxon>Rousettus</taxon>
    </lineage>
</organism>
<reference evidence="1 2" key="1">
    <citation type="journal article" date="2020" name="Nature">
        <title>Six reference-quality genomes reveal evolution of bat adaptations.</title>
        <authorList>
            <person name="Jebb D."/>
            <person name="Huang Z."/>
            <person name="Pippel M."/>
            <person name="Hughes G.M."/>
            <person name="Lavrichenko K."/>
            <person name="Devanna P."/>
            <person name="Winkler S."/>
            <person name="Jermiin L.S."/>
            <person name="Skirmuntt E.C."/>
            <person name="Katzourakis A."/>
            <person name="Burkitt-Gray L."/>
            <person name="Ray D.A."/>
            <person name="Sullivan K.A.M."/>
            <person name="Roscito J.G."/>
            <person name="Kirilenko B.M."/>
            <person name="Davalos L.M."/>
            <person name="Corthals A.P."/>
            <person name="Power M.L."/>
            <person name="Jones G."/>
            <person name="Ransome R.D."/>
            <person name="Dechmann D.K.N."/>
            <person name="Locatelli A.G."/>
            <person name="Puechmaille S.J."/>
            <person name="Fedrigo O."/>
            <person name="Jarvis E.D."/>
            <person name="Hiller M."/>
            <person name="Vernes S.C."/>
            <person name="Myers E.W."/>
            <person name="Teeling E.C."/>
        </authorList>
    </citation>
    <scope>NUCLEOTIDE SEQUENCE [LARGE SCALE GENOMIC DNA]</scope>
    <source>
        <strain evidence="1">MRouAeg1</strain>
        <tissue evidence="1">Muscle</tissue>
    </source>
</reference>
<name>A0A7J8DX77_ROUAE</name>
<comment type="caution">
    <text evidence="1">The sequence shown here is derived from an EMBL/GenBank/DDBJ whole genome shotgun (WGS) entry which is preliminary data.</text>
</comment>
<evidence type="ECO:0000313" key="1">
    <source>
        <dbReference type="EMBL" id="KAF6427794.1"/>
    </source>
</evidence>
<dbReference type="Proteomes" id="UP000593571">
    <property type="component" value="Unassembled WGS sequence"/>
</dbReference>
<accession>A0A7J8DX77</accession>
<evidence type="ECO:0000313" key="2">
    <source>
        <dbReference type="Proteomes" id="UP000593571"/>
    </source>
</evidence>